<dbReference type="GO" id="GO:0003690">
    <property type="term" value="F:double-stranded DNA binding"/>
    <property type="evidence" value="ECO:0007669"/>
    <property type="project" value="TreeGrafter"/>
</dbReference>
<dbReference type="InterPro" id="IPR007358">
    <property type="entry name" value="Nucleoid_associated_NdpA"/>
</dbReference>
<dbReference type="AlphaFoldDB" id="A0A1Q5ZS30"/>
<comment type="caution">
    <text evidence="4">The sequence shown here is derived from an EMBL/GenBank/DDBJ whole genome shotgun (WGS) entry which is preliminary data.</text>
</comment>
<keyword evidence="3" id="KW-0963">Cytoplasm</keyword>
<proteinExistence type="inferred from homology"/>
<dbReference type="GO" id="GO:0043590">
    <property type="term" value="C:bacterial nucleoid"/>
    <property type="evidence" value="ECO:0007669"/>
    <property type="project" value="TreeGrafter"/>
</dbReference>
<organism evidence="4 5">
    <name type="scientific">Mucilaginibacter polytrichastri</name>
    <dbReference type="NCBI Taxonomy" id="1302689"/>
    <lineage>
        <taxon>Bacteria</taxon>
        <taxon>Pseudomonadati</taxon>
        <taxon>Bacteroidota</taxon>
        <taxon>Sphingobacteriia</taxon>
        <taxon>Sphingobacteriales</taxon>
        <taxon>Sphingobacteriaceae</taxon>
        <taxon>Mucilaginibacter</taxon>
    </lineage>
</organism>
<evidence type="ECO:0000313" key="4">
    <source>
        <dbReference type="EMBL" id="OKS84557.1"/>
    </source>
</evidence>
<dbReference type="EMBL" id="MPPL01000002">
    <property type="protein sequence ID" value="OKS84557.1"/>
    <property type="molecule type" value="Genomic_DNA"/>
</dbReference>
<protein>
    <recommendedName>
        <fullName evidence="6">Nucleoid-associated protein</fullName>
    </recommendedName>
</protein>
<accession>A0A1Q5ZS30</accession>
<evidence type="ECO:0008006" key="6">
    <source>
        <dbReference type="Google" id="ProtNLM"/>
    </source>
</evidence>
<sequence length="334" mass="37936">MEVKQFIIHKLEKQSGFNAKKTERKAPVAITQLHADFMSQVKDVYYKKSNPIYGVFDSAAASYPYQTFLDSYLKGNLAFSAFTSKALGHFEKIINEVTQATGGYVLFCHFITTEDFMAVIVLNDKESYLVGDDLDLKSDFSLDIEKLDVANFSNCAKWNNNEDVYLSFTRGKKDVSNYFKKFIGCTDYTSAKESSEKLKKALSDFLIGQGLDKERIEAIKSEVFTYCEQRMKNKEDISLNTVSSIVNQDDPELFKEFAASEAYEVSSVFKGHATLKSLRYYSFKSQELTIVFDSKLLDHKVIFDAGSNELLIKEVPEKLRAQLNRQAPAAETNE</sequence>
<keyword evidence="5" id="KW-1185">Reference proteome</keyword>
<comment type="subcellular location">
    <subcellularLocation>
        <location evidence="1">Cytoplasm</location>
    </subcellularLocation>
</comment>
<dbReference type="Proteomes" id="UP000186720">
    <property type="component" value="Unassembled WGS sequence"/>
</dbReference>
<evidence type="ECO:0000313" key="5">
    <source>
        <dbReference type="Proteomes" id="UP000186720"/>
    </source>
</evidence>
<evidence type="ECO:0000256" key="2">
    <source>
        <dbReference type="ARBA" id="ARBA00009035"/>
    </source>
</evidence>
<dbReference type="RefSeq" id="WP_074493902.1">
    <property type="nucleotide sequence ID" value="NZ_FPAM01000021.1"/>
</dbReference>
<dbReference type="OrthoDB" id="9131762at2"/>
<evidence type="ECO:0000256" key="3">
    <source>
        <dbReference type="ARBA" id="ARBA00022490"/>
    </source>
</evidence>
<evidence type="ECO:0000256" key="1">
    <source>
        <dbReference type="ARBA" id="ARBA00004496"/>
    </source>
</evidence>
<reference evidence="4 5" key="1">
    <citation type="submission" date="2016-11" db="EMBL/GenBank/DDBJ databases">
        <title>Whole Genome Sequencing of Mucilaginibacter polytrichastri RG4-7(T) isolated from the moss sample.</title>
        <authorList>
            <person name="Li Y."/>
        </authorList>
    </citation>
    <scope>NUCLEOTIDE SEQUENCE [LARGE SCALE GENOMIC DNA]</scope>
    <source>
        <strain evidence="4 5">RG4-7</strain>
    </source>
</reference>
<name>A0A1Q5ZS30_9SPHI</name>
<dbReference type="GO" id="GO:0003727">
    <property type="term" value="F:single-stranded RNA binding"/>
    <property type="evidence" value="ECO:0007669"/>
    <property type="project" value="TreeGrafter"/>
</dbReference>
<dbReference type="Pfam" id="PF04245">
    <property type="entry name" value="NA37"/>
    <property type="match status" value="1"/>
</dbReference>
<gene>
    <name evidence="4" type="ORF">RG47T_5247</name>
</gene>
<dbReference type="PANTHER" id="PTHR38772">
    <property type="match status" value="1"/>
</dbReference>
<dbReference type="GO" id="GO:0005737">
    <property type="term" value="C:cytoplasm"/>
    <property type="evidence" value="ECO:0007669"/>
    <property type="project" value="UniProtKB-SubCell"/>
</dbReference>
<comment type="similarity">
    <text evidence="2">Belongs to the YejK family.</text>
</comment>
<dbReference type="PANTHER" id="PTHR38772:SF1">
    <property type="entry name" value="NUCLEOID-ASSOCIATED PROTEIN YEJK"/>
    <property type="match status" value="1"/>
</dbReference>
<dbReference type="STRING" id="1302689.RG47T_5247"/>